<dbReference type="RefSeq" id="WP_311617402.1">
    <property type="nucleotide sequence ID" value="NZ_JAVREV010000005.1"/>
</dbReference>
<dbReference type="Pfam" id="PF09346">
    <property type="entry name" value="SMI1_KNR4"/>
    <property type="match status" value="1"/>
</dbReference>
<dbReference type="EMBL" id="JAVREV010000005">
    <property type="protein sequence ID" value="MDT0443019.1"/>
    <property type="molecule type" value="Genomic_DNA"/>
</dbReference>
<organism evidence="3 4">
    <name type="scientific">Streptomyces johnsoniae</name>
    <dbReference type="NCBI Taxonomy" id="3075532"/>
    <lineage>
        <taxon>Bacteria</taxon>
        <taxon>Bacillati</taxon>
        <taxon>Actinomycetota</taxon>
        <taxon>Actinomycetes</taxon>
        <taxon>Kitasatosporales</taxon>
        <taxon>Streptomycetaceae</taxon>
        <taxon>Streptomyces</taxon>
    </lineage>
</organism>
<dbReference type="Proteomes" id="UP001183615">
    <property type="component" value="Unassembled WGS sequence"/>
</dbReference>
<accession>A0ABU2S1Z0</accession>
<dbReference type="InterPro" id="IPR018958">
    <property type="entry name" value="Knr4/Smi1-like_dom"/>
</dbReference>
<keyword evidence="4" id="KW-1185">Reference proteome</keyword>
<reference evidence="4" key="1">
    <citation type="submission" date="2023-07" db="EMBL/GenBank/DDBJ databases">
        <title>30 novel species of actinomycetes from the DSMZ collection.</title>
        <authorList>
            <person name="Nouioui I."/>
        </authorList>
    </citation>
    <scope>NUCLEOTIDE SEQUENCE [LARGE SCALE GENOMIC DNA]</scope>
    <source>
        <strain evidence="4">DSM 41886</strain>
    </source>
</reference>
<sequence>MAALGQYVEEFVEAWRELDAVYRDLGAAAWWPREMREWERKQREHERARKGTPSTRAGFEDSARRWRREAAELRGELERLRRSTPEQQAQWLDPWSKGRGSSRRQRGRDERDEADERAASPMWAGWRERLWLDALRADLHLPQPLTPTELAEAEEQLGVRLPQEYRSLLLEVAAGIPGGMPVPDVAPLLRDAAGRWSWDGIGTRTALSRLAEPFPGQEVDVPPDDEPRRKDFTSDEAYLAELAKWENEEPPYDGDPVGELTRGALCLHSLGCGEAIWLVVSGPLAGRMWADHLVSEGGLYALRRGRRAPVFFRDWFLGARGR</sequence>
<comment type="caution">
    <text evidence="3">The sequence shown here is derived from an EMBL/GenBank/DDBJ whole genome shotgun (WGS) entry which is preliminary data.</text>
</comment>
<dbReference type="Gene3D" id="3.40.1580.10">
    <property type="entry name" value="SMI1/KNR4-like"/>
    <property type="match status" value="1"/>
</dbReference>
<dbReference type="InterPro" id="IPR037883">
    <property type="entry name" value="Knr4/Smi1-like_sf"/>
</dbReference>
<evidence type="ECO:0000259" key="2">
    <source>
        <dbReference type="SMART" id="SM00860"/>
    </source>
</evidence>
<feature type="compositionally biased region" description="Basic and acidic residues" evidence="1">
    <location>
        <begin position="107"/>
        <end position="118"/>
    </location>
</feature>
<feature type="region of interest" description="Disordered" evidence="1">
    <location>
        <begin position="41"/>
        <end position="63"/>
    </location>
</feature>
<feature type="domain" description="Knr4/Smi1-like" evidence="2">
    <location>
        <begin position="144"/>
        <end position="318"/>
    </location>
</feature>
<evidence type="ECO:0000256" key="1">
    <source>
        <dbReference type="SAM" id="MobiDB-lite"/>
    </source>
</evidence>
<proteinExistence type="predicted"/>
<name>A0ABU2S1Z0_9ACTN</name>
<dbReference type="SMART" id="SM00860">
    <property type="entry name" value="SMI1_KNR4"/>
    <property type="match status" value="1"/>
</dbReference>
<feature type="region of interest" description="Disordered" evidence="1">
    <location>
        <begin position="77"/>
        <end position="119"/>
    </location>
</feature>
<evidence type="ECO:0000313" key="4">
    <source>
        <dbReference type="Proteomes" id="UP001183615"/>
    </source>
</evidence>
<gene>
    <name evidence="3" type="ORF">RM779_10480</name>
</gene>
<dbReference type="SUPFAM" id="SSF160631">
    <property type="entry name" value="SMI1/KNR4-like"/>
    <property type="match status" value="1"/>
</dbReference>
<evidence type="ECO:0000313" key="3">
    <source>
        <dbReference type="EMBL" id="MDT0443019.1"/>
    </source>
</evidence>
<protein>
    <submittedName>
        <fullName evidence="3">SMI1/KNR4 family protein</fullName>
    </submittedName>
</protein>